<reference evidence="1" key="1">
    <citation type="submission" date="2019-02" db="EMBL/GenBank/DDBJ databases">
        <authorList>
            <person name="Li S.-H."/>
        </authorList>
    </citation>
    <scope>NUCLEOTIDE SEQUENCE</scope>
    <source>
        <strain evidence="1">IMCC14734</strain>
    </source>
</reference>
<proteinExistence type="predicted"/>
<evidence type="ECO:0008006" key="3">
    <source>
        <dbReference type="Google" id="ProtNLM"/>
    </source>
</evidence>
<organism evidence="1 2">
    <name type="scientific">Candidatus Litorirhabdus singularis</name>
    <dbReference type="NCBI Taxonomy" id="2518993"/>
    <lineage>
        <taxon>Bacteria</taxon>
        <taxon>Pseudomonadati</taxon>
        <taxon>Pseudomonadota</taxon>
        <taxon>Gammaproteobacteria</taxon>
        <taxon>Cellvibrionales</taxon>
        <taxon>Halieaceae</taxon>
        <taxon>Candidatus Litorirhabdus</taxon>
    </lineage>
</organism>
<evidence type="ECO:0000313" key="2">
    <source>
        <dbReference type="Proteomes" id="UP001143362"/>
    </source>
</evidence>
<gene>
    <name evidence="1" type="ORF">EYC98_17410</name>
</gene>
<name>A0ABT3TK09_9GAMM</name>
<keyword evidence="2" id="KW-1185">Reference proteome</keyword>
<accession>A0ABT3TK09</accession>
<dbReference type="Proteomes" id="UP001143362">
    <property type="component" value="Unassembled WGS sequence"/>
</dbReference>
<evidence type="ECO:0000313" key="1">
    <source>
        <dbReference type="EMBL" id="MCX2982642.1"/>
    </source>
</evidence>
<protein>
    <recommendedName>
        <fullName evidence="3">DUF4136 domain-containing protein</fullName>
    </recommendedName>
</protein>
<sequence length="218" mass="24574">MQHLTYAVKVLGVLMLTLLLSSCGVNEVVVEGRFPSPLLDKLPVTLGVYYKPEFREHEFFDEATTRGESDWVVKTGAAQVQMYNTLLEGMFERVVLLNELPRKDRVAEVGKQAVDAILVPEVNELQYSIPTHTKINVFEIWMRYRYELYSANGEQLADWTMTAYGKTPTAFLRSAEAAVNLAAVVALRDAGANFAVNFEQVPEVKLWLENTADRRATP</sequence>
<comment type="caution">
    <text evidence="1">The sequence shown here is derived from an EMBL/GenBank/DDBJ whole genome shotgun (WGS) entry which is preliminary data.</text>
</comment>
<dbReference type="EMBL" id="SHNN01000004">
    <property type="protein sequence ID" value="MCX2982642.1"/>
    <property type="molecule type" value="Genomic_DNA"/>
</dbReference>